<keyword evidence="1" id="KW-0812">Transmembrane</keyword>
<evidence type="ECO:0000313" key="2">
    <source>
        <dbReference type="EMBL" id="MBB5362850.1"/>
    </source>
</evidence>
<feature type="transmembrane region" description="Helical" evidence="1">
    <location>
        <begin position="59"/>
        <end position="77"/>
    </location>
</feature>
<keyword evidence="1" id="KW-0472">Membrane</keyword>
<dbReference type="EMBL" id="JACHFL010000004">
    <property type="protein sequence ID" value="MBB5362850.1"/>
    <property type="molecule type" value="Genomic_DNA"/>
</dbReference>
<feature type="transmembrane region" description="Helical" evidence="1">
    <location>
        <begin position="131"/>
        <end position="156"/>
    </location>
</feature>
<comment type="caution">
    <text evidence="2">The sequence shown here is derived from an EMBL/GenBank/DDBJ whole genome shotgun (WGS) entry which is preliminary data.</text>
</comment>
<proteinExistence type="predicted"/>
<keyword evidence="1" id="KW-1133">Transmembrane helix</keyword>
<evidence type="ECO:0000313" key="3">
    <source>
        <dbReference type="Proteomes" id="UP000552709"/>
    </source>
</evidence>
<reference evidence="2 3" key="1">
    <citation type="submission" date="2020-08" db="EMBL/GenBank/DDBJ databases">
        <title>Genomic Encyclopedia of Type Strains, Phase IV (KMG-IV): sequencing the most valuable type-strain genomes for metagenomic binning, comparative biology and taxonomic classification.</title>
        <authorList>
            <person name="Goeker M."/>
        </authorList>
    </citation>
    <scope>NUCLEOTIDE SEQUENCE [LARGE SCALE GENOMIC DNA]</scope>
    <source>
        <strain evidence="2 3">DSM 27939</strain>
    </source>
</reference>
<evidence type="ECO:0000256" key="1">
    <source>
        <dbReference type="SAM" id="Phobius"/>
    </source>
</evidence>
<dbReference type="Proteomes" id="UP000552709">
    <property type="component" value="Unassembled WGS sequence"/>
</dbReference>
<dbReference type="RefSeq" id="WP_184130651.1">
    <property type="nucleotide sequence ID" value="NZ_JACHFL010000004.1"/>
</dbReference>
<name>A0A7W8NEN3_9DEIO</name>
<sequence>MSELQSSEAFSRLQFFRSEVQFEAAQLNNRISAFLTAQSFLLITYGSAMNNSNPDWGTWFRLVAPLIFAALGIALAVNIRPSIQASLEVIKHWHDKQQNVIDTHEELSAYNVNAGGGITEDSVSTHKGRRYALTTLTIMIGAWLVLGAVSVAMFALGQG</sequence>
<organism evidence="2 3">
    <name type="scientific">Deinococcus humi</name>
    <dbReference type="NCBI Taxonomy" id="662880"/>
    <lineage>
        <taxon>Bacteria</taxon>
        <taxon>Thermotogati</taxon>
        <taxon>Deinococcota</taxon>
        <taxon>Deinococci</taxon>
        <taxon>Deinococcales</taxon>
        <taxon>Deinococcaceae</taxon>
        <taxon>Deinococcus</taxon>
    </lineage>
</organism>
<protein>
    <submittedName>
        <fullName evidence="2">Uncharacterized protein</fullName>
    </submittedName>
</protein>
<accession>A0A7W8NEN3</accession>
<gene>
    <name evidence="2" type="ORF">HNQ08_001948</name>
</gene>
<keyword evidence="3" id="KW-1185">Reference proteome</keyword>
<dbReference type="AlphaFoldDB" id="A0A7W8NEN3"/>